<feature type="transmembrane region" description="Helical" evidence="6">
    <location>
        <begin position="105"/>
        <end position="125"/>
    </location>
</feature>
<feature type="domain" description="GtrA/DPMS transmembrane" evidence="7">
    <location>
        <begin position="76"/>
        <end position="203"/>
    </location>
</feature>
<dbReference type="GO" id="GO:0005886">
    <property type="term" value="C:plasma membrane"/>
    <property type="evidence" value="ECO:0007669"/>
    <property type="project" value="TreeGrafter"/>
</dbReference>
<evidence type="ECO:0000259" key="7">
    <source>
        <dbReference type="Pfam" id="PF04138"/>
    </source>
</evidence>
<accession>A0A1G2CCD7</accession>
<evidence type="ECO:0000256" key="1">
    <source>
        <dbReference type="ARBA" id="ARBA00004141"/>
    </source>
</evidence>
<gene>
    <name evidence="8" type="ORF">A3B13_02270</name>
</gene>
<proteinExistence type="inferred from homology"/>
<reference evidence="8 9" key="1">
    <citation type="journal article" date="2016" name="Nat. Commun.">
        <title>Thousands of microbial genomes shed light on interconnected biogeochemical processes in an aquifer system.</title>
        <authorList>
            <person name="Anantharaman K."/>
            <person name="Brown C.T."/>
            <person name="Hug L.A."/>
            <person name="Sharon I."/>
            <person name="Castelle C.J."/>
            <person name="Probst A.J."/>
            <person name="Thomas B.C."/>
            <person name="Singh A."/>
            <person name="Wilkins M.J."/>
            <person name="Karaoz U."/>
            <person name="Brodie E.L."/>
            <person name="Williams K.H."/>
            <person name="Hubbard S.S."/>
            <person name="Banfield J.F."/>
        </authorList>
    </citation>
    <scope>NUCLEOTIDE SEQUENCE [LARGE SCALE GENOMIC DNA]</scope>
</reference>
<dbReference type="GO" id="GO:0000271">
    <property type="term" value="P:polysaccharide biosynthetic process"/>
    <property type="evidence" value="ECO:0007669"/>
    <property type="project" value="InterPro"/>
</dbReference>
<feature type="transmembrane region" description="Helical" evidence="6">
    <location>
        <begin position="77"/>
        <end position="99"/>
    </location>
</feature>
<keyword evidence="4 6" id="KW-1133">Transmembrane helix</keyword>
<dbReference type="PANTHER" id="PTHR38459">
    <property type="entry name" value="PROPHAGE BACTOPRENOL-LINKED GLUCOSE TRANSLOCASE HOMOLOG"/>
    <property type="match status" value="1"/>
</dbReference>
<evidence type="ECO:0000256" key="6">
    <source>
        <dbReference type="SAM" id="Phobius"/>
    </source>
</evidence>
<feature type="transmembrane region" description="Helical" evidence="6">
    <location>
        <begin position="146"/>
        <end position="164"/>
    </location>
</feature>
<keyword evidence="3 6" id="KW-0812">Transmembrane</keyword>
<feature type="transmembrane region" description="Helical" evidence="6">
    <location>
        <begin position="176"/>
        <end position="196"/>
    </location>
</feature>
<evidence type="ECO:0000256" key="2">
    <source>
        <dbReference type="ARBA" id="ARBA00009399"/>
    </source>
</evidence>
<dbReference type="InterPro" id="IPR007267">
    <property type="entry name" value="GtrA_DPMS_TM"/>
</dbReference>
<dbReference type="AlphaFoldDB" id="A0A1G2CCD7"/>
<evidence type="ECO:0000256" key="3">
    <source>
        <dbReference type="ARBA" id="ARBA00022692"/>
    </source>
</evidence>
<sequence length="207" mass="22885">MTKKDFWLSLVIGGLVGILLQPLISNFSADISGLAVIPLIEFRVMAFFVFLFGAPLALFIFFILSRFVPVLYQFAKFACVGILNTSVDLGIFNLATFLYGSLPVASVFAMFKAVSFLTATTNSFIWNKYWTFGANSKPQAGEIFKFYTIAIIGGFLNVGVATAVRTANFSFVSPNTLVNFVAPICGILAVFLWNFIGYKYVVFKKFD</sequence>
<feature type="transmembrane region" description="Helical" evidence="6">
    <location>
        <begin position="7"/>
        <end position="24"/>
    </location>
</feature>
<comment type="subcellular location">
    <subcellularLocation>
        <location evidence="1">Membrane</location>
        <topology evidence="1">Multi-pass membrane protein</topology>
    </subcellularLocation>
</comment>
<dbReference type="InterPro" id="IPR051401">
    <property type="entry name" value="GtrA_CellWall_Glycosyl"/>
</dbReference>
<dbReference type="Proteomes" id="UP000176287">
    <property type="component" value="Unassembled WGS sequence"/>
</dbReference>
<evidence type="ECO:0000313" key="8">
    <source>
        <dbReference type="EMBL" id="OGY98851.1"/>
    </source>
</evidence>
<dbReference type="PANTHER" id="PTHR38459:SF1">
    <property type="entry name" value="PROPHAGE BACTOPRENOL-LINKED GLUCOSE TRANSLOCASE HOMOLOG"/>
    <property type="match status" value="1"/>
</dbReference>
<feature type="transmembrane region" description="Helical" evidence="6">
    <location>
        <begin position="44"/>
        <end position="65"/>
    </location>
</feature>
<dbReference type="EMBL" id="MHKZ01000052">
    <property type="protein sequence ID" value="OGY98851.1"/>
    <property type="molecule type" value="Genomic_DNA"/>
</dbReference>
<evidence type="ECO:0000256" key="4">
    <source>
        <dbReference type="ARBA" id="ARBA00022989"/>
    </source>
</evidence>
<protein>
    <recommendedName>
        <fullName evidence="7">GtrA/DPMS transmembrane domain-containing protein</fullName>
    </recommendedName>
</protein>
<dbReference type="STRING" id="1798649.A3B13_02270"/>
<name>A0A1G2CCD7_9BACT</name>
<comment type="caution">
    <text evidence="8">The sequence shown here is derived from an EMBL/GenBank/DDBJ whole genome shotgun (WGS) entry which is preliminary data.</text>
</comment>
<evidence type="ECO:0000313" key="9">
    <source>
        <dbReference type="Proteomes" id="UP000176287"/>
    </source>
</evidence>
<organism evidence="8 9">
    <name type="scientific">Candidatus Liptonbacteria bacterium RIFCSPLOWO2_01_FULL_45_15</name>
    <dbReference type="NCBI Taxonomy" id="1798649"/>
    <lineage>
        <taxon>Bacteria</taxon>
        <taxon>Candidatus Liptoniibacteriota</taxon>
    </lineage>
</organism>
<evidence type="ECO:0000256" key="5">
    <source>
        <dbReference type="ARBA" id="ARBA00023136"/>
    </source>
</evidence>
<comment type="similarity">
    <text evidence="2">Belongs to the GtrA family.</text>
</comment>
<keyword evidence="5 6" id="KW-0472">Membrane</keyword>
<dbReference type="Pfam" id="PF04138">
    <property type="entry name" value="GtrA_DPMS_TM"/>
    <property type="match status" value="1"/>
</dbReference>